<dbReference type="eggNOG" id="ENOG5030ABV">
    <property type="taxonomic scope" value="Bacteria"/>
</dbReference>
<dbReference type="KEGG" id="ssan:NX02_18025"/>
<evidence type="ECO:0000313" key="2">
    <source>
        <dbReference type="Proteomes" id="UP000018851"/>
    </source>
</evidence>
<dbReference type="AlphaFoldDB" id="W0ABG7"/>
<reference evidence="1 2" key="1">
    <citation type="submission" date="2013-07" db="EMBL/GenBank/DDBJ databases">
        <title>Completed genome of Sphingomonas sanxanigenens NX02.</title>
        <authorList>
            <person name="Ma T."/>
            <person name="Huang H."/>
            <person name="Wu M."/>
            <person name="Li X."/>
            <person name="Li G."/>
        </authorList>
    </citation>
    <scope>NUCLEOTIDE SEQUENCE [LARGE SCALE GENOMIC DNA]</scope>
    <source>
        <strain evidence="1 2">NX02</strain>
    </source>
</reference>
<proteinExistence type="predicted"/>
<dbReference type="PATRIC" id="fig|1123269.5.peg.3527"/>
<gene>
    <name evidence="1" type="ORF">NX02_18025</name>
</gene>
<organism evidence="1 2">
    <name type="scientific">Sphingomonas sanxanigenens DSM 19645 = NX02</name>
    <dbReference type="NCBI Taxonomy" id="1123269"/>
    <lineage>
        <taxon>Bacteria</taxon>
        <taxon>Pseudomonadati</taxon>
        <taxon>Pseudomonadota</taxon>
        <taxon>Alphaproteobacteria</taxon>
        <taxon>Sphingomonadales</taxon>
        <taxon>Sphingomonadaceae</taxon>
        <taxon>Sphingomonas</taxon>
    </lineage>
</organism>
<sequence>MLTPLLVLGAATQGVSMPTEDPIIAFARDFSGDDAAIVAAAERYLAAPPTDEETIGFYSAGDWPPRHRAFLATVTLLDGKEKLTAVEDKYSYELFALWAEAGVIDPATLPPAAKALFGPLIDGAVPDADAAAYRARAWDSYAQATAELEAHIAARGKALLSVDATDGDTMLFALVAPAIADRWRNRALSEHQGYRAGVRAPMWDRLWAHLAYAMRGALVAEDREGYPPGTPRRVEEIPFAA</sequence>
<keyword evidence="2" id="KW-1185">Reference proteome</keyword>
<dbReference type="EMBL" id="CP006644">
    <property type="protein sequence ID" value="AHE55274.1"/>
    <property type="molecule type" value="Genomic_DNA"/>
</dbReference>
<name>W0ABG7_9SPHN</name>
<accession>W0ABG7</accession>
<dbReference type="HOGENOM" id="CLU_1151221_0_0_5"/>
<dbReference type="Proteomes" id="UP000018851">
    <property type="component" value="Chromosome"/>
</dbReference>
<protein>
    <submittedName>
        <fullName evidence="1">Uncharacterized protein</fullName>
    </submittedName>
</protein>
<evidence type="ECO:0000313" key="1">
    <source>
        <dbReference type="EMBL" id="AHE55274.1"/>
    </source>
</evidence>